<name>A0AAF0U4U4_SOLVR</name>
<dbReference type="EMBL" id="CP133618">
    <property type="protein sequence ID" value="WMV39385.1"/>
    <property type="molecule type" value="Genomic_DNA"/>
</dbReference>
<gene>
    <name evidence="1" type="ORF">MTR67_032770</name>
</gene>
<evidence type="ECO:0000313" key="2">
    <source>
        <dbReference type="Proteomes" id="UP001234989"/>
    </source>
</evidence>
<proteinExistence type="predicted"/>
<reference evidence="1" key="1">
    <citation type="submission" date="2023-08" db="EMBL/GenBank/DDBJ databases">
        <title>A de novo genome assembly of Solanum verrucosum Schlechtendal, a Mexican diploid species geographically isolated from the other diploid A-genome species in potato relatives.</title>
        <authorList>
            <person name="Hosaka K."/>
        </authorList>
    </citation>
    <scope>NUCLEOTIDE SEQUENCE</scope>
    <source>
        <tissue evidence="1">Young leaves</tissue>
    </source>
</reference>
<organism evidence="1 2">
    <name type="scientific">Solanum verrucosum</name>
    <dbReference type="NCBI Taxonomy" id="315347"/>
    <lineage>
        <taxon>Eukaryota</taxon>
        <taxon>Viridiplantae</taxon>
        <taxon>Streptophyta</taxon>
        <taxon>Embryophyta</taxon>
        <taxon>Tracheophyta</taxon>
        <taxon>Spermatophyta</taxon>
        <taxon>Magnoliopsida</taxon>
        <taxon>eudicotyledons</taxon>
        <taxon>Gunneridae</taxon>
        <taxon>Pentapetalae</taxon>
        <taxon>asterids</taxon>
        <taxon>lamiids</taxon>
        <taxon>Solanales</taxon>
        <taxon>Solanaceae</taxon>
        <taxon>Solanoideae</taxon>
        <taxon>Solaneae</taxon>
        <taxon>Solanum</taxon>
    </lineage>
</organism>
<keyword evidence="2" id="KW-1185">Reference proteome</keyword>
<evidence type="ECO:0000313" key="1">
    <source>
        <dbReference type="EMBL" id="WMV39385.1"/>
    </source>
</evidence>
<protein>
    <submittedName>
        <fullName evidence="1">Uncharacterized protein</fullName>
    </submittedName>
</protein>
<dbReference type="AlphaFoldDB" id="A0AAF0U4U4"/>
<sequence length="190" mass="21864">MQTLPLPHGGREVVSGRPSDLDLLCGSKCMFYYRCETIRWAKTHVILDSESEITKLSCLAEDKSKILMRLRNGRLSNFKDLGQWVGATLFTFSSSLLVSFQPRETEELSMKQIKQTKKDANLQPDQEVNLIVENLKLLTRLAQPNFRPQIDLLITKSKNYAIHIYELLRKMHQVGCVENNWKISAHNISM</sequence>
<dbReference type="Proteomes" id="UP001234989">
    <property type="component" value="Chromosome 7"/>
</dbReference>
<accession>A0AAF0U4U4</accession>